<organism evidence="3 4">
    <name type="scientific">Apolygus lucorum</name>
    <name type="common">Small green plant bug</name>
    <name type="synonym">Lygocoris lucorum</name>
    <dbReference type="NCBI Taxonomy" id="248454"/>
    <lineage>
        <taxon>Eukaryota</taxon>
        <taxon>Metazoa</taxon>
        <taxon>Ecdysozoa</taxon>
        <taxon>Arthropoda</taxon>
        <taxon>Hexapoda</taxon>
        <taxon>Insecta</taxon>
        <taxon>Pterygota</taxon>
        <taxon>Neoptera</taxon>
        <taxon>Paraneoptera</taxon>
        <taxon>Hemiptera</taxon>
        <taxon>Heteroptera</taxon>
        <taxon>Panheteroptera</taxon>
        <taxon>Cimicomorpha</taxon>
        <taxon>Miridae</taxon>
        <taxon>Mirini</taxon>
        <taxon>Apolygus</taxon>
    </lineage>
</organism>
<dbReference type="Pfam" id="PF22938">
    <property type="entry name" value="Integrase_p58_C"/>
    <property type="match status" value="1"/>
</dbReference>
<dbReference type="Proteomes" id="UP000466442">
    <property type="component" value="Unassembled WGS sequence"/>
</dbReference>
<gene>
    <name evidence="3" type="ORF">GE061_006206</name>
</gene>
<feature type="compositionally biased region" description="Basic residues" evidence="1">
    <location>
        <begin position="126"/>
        <end position="144"/>
    </location>
</feature>
<reference evidence="3" key="1">
    <citation type="journal article" date="2021" name="Mol. Ecol. Resour.">
        <title>Apolygus lucorum genome provides insights into omnivorousness and mesophyll feeding.</title>
        <authorList>
            <person name="Liu Y."/>
            <person name="Liu H."/>
            <person name="Wang H."/>
            <person name="Huang T."/>
            <person name="Liu B."/>
            <person name="Yang B."/>
            <person name="Yin L."/>
            <person name="Li B."/>
            <person name="Zhang Y."/>
            <person name="Zhang S."/>
            <person name="Jiang F."/>
            <person name="Zhang X."/>
            <person name="Ren Y."/>
            <person name="Wang B."/>
            <person name="Wang S."/>
            <person name="Lu Y."/>
            <person name="Wu K."/>
            <person name="Fan W."/>
            <person name="Wang G."/>
        </authorList>
    </citation>
    <scope>NUCLEOTIDE SEQUENCE</scope>
    <source>
        <strain evidence="3">12Hb</strain>
    </source>
</reference>
<sequence>MRVVRRLSEVTYEVADLTDRCQVVHLSRLKPALERGVPDDACITPPIAPMPDRRPEPIPCSQEMDDIVVEDDDTYPMTRFAEVQEPASPSESSPEAPPAEEKDSQETAKSSAEIVPCQLRNLPRKDYRHLHSGKHSKKNLKQKQ</sequence>
<dbReference type="AlphaFoldDB" id="A0A8S9WUZ3"/>
<dbReference type="InterPro" id="IPR054465">
    <property type="entry name" value="Integrase_p58-like_C"/>
</dbReference>
<feature type="region of interest" description="Disordered" evidence="1">
    <location>
        <begin position="43"/>
        <end position="144"/>
    </location>
</feature>
<feature type="domain" description="Integrase p58-like C-terminal" evidence="2">
    <location>
        <begin position="2"/>
        <end position="31"/>
    </location>
</feature>
<evidence type="ECO:0000256" key="1">
    <source>
        <dbReference type="SAM" id="MobiDB-lite"/>
    </source>
</evidence>
<comment type="caution">
    <text evidence="3">The sequence shown here is derived from an EMBL/GenBank/DDBJ whole genome shotgun (WGS) entry which is preliminary data.</text>
</comment>
<dbReference type="EMBL" id="WIXP02000014">
    <property type="protein sequence ID" value="KAF6199908.1"/>
    <property type="molecule type" value="Genomic_DNA"/>
</dbReference>
<evidence type="ECO:0000259" key="2">
    <source>
        <dbReference type="Pfam" id="PF22938"/>
    </source>
</evidence>
<evidence type="ECO:0000313" key="4">
    <source>
        <dbReference type="Proteomes" id="UP000466442"/>
    </source>
</evidence>
<protein>
    <recommendedName>
        <fullName evidence="2">Integrase p58-like C-terminal domain-containing protein</fullName>
    </recommendedName>
</protein>
<name>A0A8S9WUZ3_APOLU</name>
<keyword evidence="4" id="KW-1185">Reference proteome</keyword>
<feature type="compositionally biased region" description="Acidic residues" evidence="1">
    <location>
        <begin position="63"/>
        <end position="74"/>
    </location>
</feature>
<proteinExistence type="predicted"/>
<evidence type="ECO:0000313" key="3">
    <source>
        <dbReference type="EMBL" id="KAF6199908.1"/>
    </source>
</evidence>
<feature type="compositionally biased region" description="Low complexity" evidence="1">
    <location>
        <begin position="85"/>
        <end position="94"/>
    </location>
</feature>
<accession>A0A8S9WUZ3</accession>